<accession>A0A1X6XET7</accession>
<evidence type="ECO:0000259" key="2">
    <source>
        <dbReference type="SMART" id="SM00903"/>
    </source>
</evidence>
<dbReference type="InterPro" id="IPR012349">
    <property type="entry name" value="Split_barrel_FMN-bd"/>
</dbReference>
<dbReference type="SUPFAM" id="SSF50475">
    <property type="entry name" value="FMN-binding split barrel"/>
    <property type="match status" value="1"/>
</dbReference>
<dbReference type="GO" id="GO:0010181">
    <property type="term" value="F:FMN binding"/>
    <property type="evidence" value="ECO:0007669"/>
    <property type="project" value="InterPro"/>
</dbReference>
<proteinExistence type="predicted"/>
<name>A0A1X6XET7_9MICO</name>
<keyword evidence="1" id="KW-0560">Oxidoreductase</keyword>
<evidence type="ECO:0000313" key="3">
    <source>
        <dbReference type="EMBL" id="SLM97666.1"/>
    </source>
</evidence>
<protein>
    <submittedName>
        <fullName evidence="3">Uroporphyrinogen III decarboxylase</fullName>
        <ecNumber evidence="3">4.1.1.37</ecNumber>
    </submittedName>
</protein>
<evidence type="ECO:0000256" key="1">
    <source>
        <dbReference type="ARBA" id="ARBA00023002"/>
    </source>
</evidence>
<dbReference type="PANTHER" id="PTHR30466:SF1">
    <property type="entry name" value="FMN REDUCTASE (NADH) RUTF"/>
    <property type="match status" value="1"/>
</dbReference>
<dbReference type="GO" id="GO:0042602">
    <property type="term" value="F:riboflavin reductase (NADPH) activity"/>
    <property type="evidence" value="ECO:0007669"/>
    <property type="project" value="TreeGrafter"/>
</dbReference>
<keyword evidence="3" id="KW-0456">Lyase</keyword>
<keyword evidence="4" id="KW-1185">Reference proteome</keyword>
<evidence type="ECO:0000313" key="4">
    <source>
        <dbReference type="Proteomes" id="UP000196581"/>
    </source>
</evidence>
<feature type="domain" description="Flavin reductase like" evidence="2">
    <location>
        <begin position="39"/>
        <end position="183"/>
    </location>
</feature>
<dbReference type="AlphaFoldDB" id="A0A1X6XET7"/>
<dbReference type="Gene3D" id="2.30.110.10">
    <property type="entry name" value="Electron Transport, Fmn-binding Protein, Chain A"/>
    <property type="match status" value="1"/>
</dbReference>
<dbReference type="EC" id="4.1.1.37" evidence="3"/>
<reference evidence="4" key="1">
    <citation type="submission" date="2017-02" db="EMBL/GenBank/DDBJ databases">
        <authorList>
            <person name="Dridi B."/>
        </authorList>
    </citation>
    <scope>NUCLEOTIDE SEQUENCE [LARGE SCALE GENOMIC DNA]</scope>
    <source>
        <strain evidence="4">B Co 03.10</strain>
    </source>
</reference>
<dbReference type="GO" id="GO:0004853">
    <property type="term" value="F:uroporphyrinogen decarboxylase activity"/>
    <property type="evidence" value="ECO:0007669"/>
    <property type="project" value="UniProtKB-EC"/>
</dbReference>
<dbReference type="Proteomes" id="UP000196581">
    <property type="component" value="Unassembled WGS sequence"/>
</dbReference>
<dbReference type="Pfam" id="PF01613">
    <property type="entry name" value="Flavin_Reduct"/>
    <property type="match status" value="1"/>
</dbReference>
<dbReference type="InterPro" id="IPR002563">
    <property type="entry name" value="Flavin_Rdtase-like_dom"/>
</dbReference>
<dbReference type="PANTHER" id="PTHR30466">
    <property type="entry name" value="FLAVIN REDUCTASE"/>
    <property type="match status" value="1"/>
</dbReference>
<dbReference type="SMART" id="SM00903">
    <property type="entry name" value="Flavin_Reduct"/>
    <property type="match status" value="1"/>
</dbReference>
<gene>
    <name evidence="3" type="ORF">FM105_07480</name>
</gene>
<sequence length="192" mass="19859">MRPGERAAAAVERRAMTAVDTTTPATSDQDLSAAFRTAFRHHPGGIAIIAASGEAGPVGMTASSVASVSVTPTTVLFSLMRSSRSAVGLLDADALSVNLVNARHAGLAQTFAMHGTQRFTPAEGWEYLPDGTPVLADASASLVGHVTHTVELGEAVVVVAEITEVRSGDPGDALVYRNRAFHRLPDDGAPTS</sequence>
<dbReference type="EMBL" id="FWFF01000013">
    <property type="protein sequence ID" value="SLM97666.1"/>
    <property type="molecule type" value="Genomic_DNA"/>
</dbReference>
<dbReference type="InterPro" id="IPR050268">
    <property type="entry name" value="NADH-dep_flavin_reductase"/>
</dbReference>
<organism evidence="3 4">
    <name type="scientific">Brevibacterium yomogidense</name>
    <dbReference type="NCBI Taxonomy" id="946573"/>
    <lineage>
        <taxon>Bacteria</taxon>
        <taxon>Bacillati</taxon>
        <taxon>Actinomycetota</taxon>
        <taxon>Actinomycetes</taxon>
        <taxon>Micrococcales</taxon>
        <taxon>Brevibacteriaceae</taxon>
        <taxon>Brevibacterium</taxon>
    </lineage>
</organism>